<dbReference type="Proteomes" id="UP000434580">
    <property type="component" value="Unassembled WGS sequence"/>
</dbReference>
<dbReference type="GO" id="GO:0005886">
    <property type="term" value="C:plasma membrane"/>
    <property type="evidence" value="ECO:0007669"/>
    <property type="project" value="UniProtKB-SubCell"/>
</dbReference>
<feature type="transmembrane region" description="Helical" evidence="8">
    <location>
        <begin position="262"/>
        <end position="280"/>
    </location>
</feature>
<comment type="similarity">
    <text evidence="2">Belongs to the CitM (TC 2.A.11) transporter family.</text>
</comment>
<accession>A0A5S9PWX2</accession>
<dbReference type="PANTHER" id="PTHR43302:SF5">
    <property type="entry name" value="TRANSPORTER ARSB-RELATED"/>
    <property type="match status" value="1"/>
</dbReference>
<evidence type="ECO:0000256" key="2">
    <source>
        <dbReference type="ARBA" id="ARBA00009843"/>
    </source>
</evidence>
<dbReference type="InterPro" id="IPR004680">
    <property type="entry name" value="Cit_transptr-like_dom"/>
</dbReference>
<feature type="transmembrane region" description="Helical" evidence="8">
    <location>
        <begin position="173"/>
        <end position="196"/>
    </location>
</feature>
<feature type="transmembrane region" description="Helical" evidence="8">
    <location>
        <begin position="336"/>
        <end position="358"/>
    </location>
</feature>
<feature type="transmembrane region" description="Helical" evidence="8">
    <location>
        <begin position="378"/>
        <end position="402"/>
    </location>
</feature>
<feature type="transmembrane region" description="Helical" evidence="8">
    <location>
        <begin position="58"/>
        <end position="82"/>
    </location>
</feature>
<evidence type="ECO:0000256" key="3">
    <source>
        <dbReference type="ARBA" id="ARBA00022448"/>
    </source>
</evidence>
<feature type="transmembrane region" description="Helical" evidence="8">
    <location>
        <begin position="221"/>
        <end position="250"/>
    </location>
</feature>
<feature type="transmembrane region" description="Helical" evidence="8">
    <location>
        <begin position="132"/>
        <end position="153"/>
    </location>
</feature>
<feature type="transmembrane region" description="Helical" evidence="8">
    <location>
        <begin position="300"/>
        <end position="324"/>
    </location>
</feature>
<evidence type="ECO:0000256" key="5">
    <source>
        <dbReference type="ARBA" id="ARBA00022692"/>
    </source>
</evidence>
<feature type="domain" description="Citrate transporter-like" evidence="9">
    <location>
        <begin position="21"/>
        <end position="328"/>
    </location>
</feature>
<reference evidence="10 11" key="1">
    <citation type="submission" date="2019-11" db="EMBL/GenBank/DDBJ databases">
        <authorList>
            <person name="Holert J."/>
        </authorList>
    </citation>
    <scope>NUCLEOTIDE SEQUENCE [LARGE SCALE GENOMIC DNA]</scope>
    <source>
        <strain evidence="10">BC5_2</strain>
    </source>
</reference>
<evidence type="ECO:0000313" key="11">
    <source>
        <dbReference type="Proteomes" id="UP000434580"/>
    </source>
</evidence>
<feature type="transmembrane region" description="Helical" evidence="8">
    <location>
        <begin position="6"/>
        <end position="24"/>
    </location>
</feature>
<evidence type="ECO:0000256" key="7">
    <source>
        <dbReference type="ARBA" id="ARBA00023136"/>
    </source>
</evidence>
<evidence type="ECO:0000259" key="9">
    <source>
        <dbReference type="Pfam" id="PF03600"/>
    </source>
</evidence>
<keyword evidence="4" id="KW-1003">Cell membrane</keyword>
<sequence>MAVWVSLIFGLTYVGLIICGHPRSPLARWQVALLGAFCVLAIQAISLSQAWQSISWDIIGILFGLMVISGYMHQAGILDALAKKIITRMRHQRQVLLALIIISAVGSAFLTNDVVCLILAPMVITLCQRYEMAPMPFLLGVALASNAGSVATLSGNPQNIIIGVYSGIPYARFFLTMAPLACVSVLVNYFLLRIIFRQSLAMPIKVVDDISKPVERARTEIAVFAIVVILFFSPIPMWLPALVGAVVLLCYRNRKPGFWQTINLPLLLLFVGFFVLVDAMDKQVVHNWHIDDWPGIQSDPGAFVAVFAPVFSNIFSNVPLTLLFKSLIQYFDNPEHIWLMLSASCTLAGNATLFGSFANMIVAEQARPYGIQMGYFTFLRVGVLSAIITIVCAYLYLTYVVVTFQ</sequence>
<feature type="transmembrane region" description="Helical" evidence="8">
    <location>
        <begin position="31"/>
        <end position="52"/>
    </location>
</feature>
<dbReference type="PANTHER" id="PTHR43302">
    <property type="entry name" value="TRANSPORTER ARSB-RELATED"/>
    <property type="match status" value="1"/>
</dbReference>
<dbReference type="InterPro" id="IPR000802">
    <property type="entry name" value="Arsenical_pump_ArsB"/>
</dbReference>
<dbReference type="AlphaFoldDB" id="A0A5S9PWX2"/>
<feature type="transmembrane region" description="Helical" evidence="8">
    <location>
        <begin position="94"/>
        <end position="120"/>
    </location>
</feature>
<comment type="subcellular location">
    <subcellularLocation>
        <location evidence="1">Cell membrane</location>
        <topology evidence="1">Multi-pass membrane protein</topology>
    </subcellularLocation>
</comment>
<evidence type="ECO:0000256" key="6">
    <source>
        <dbReference type="ARBA" id="ARBA00022989"/>
    </source>
</evidence>
<evidence type="ECO:0000256" key="1">
    <source>
        <dbReference type="ARBA" id="ARBA00004651"/>
    </source>
</evidence>
<dbReference type="PRINTS" id="PR00758">
    <property type="entry name" value="ARSENICPUMP"/>
</dbReference>
<dbReference type="Pfam" id="PF03600">
    <property type="entry name" value="CitMHS"/>
    <property type="match status" value="1"/>
</dbReference>
<name>A0A5S9PWX2_9GAMM</name>
<gene>
    <name evidence="10" type="ORF">DPBNPPHM_04146</name>
</gene>
<keyword evidence="3" id="KW-0813">Transport</keyword>
<evidence type="ECO:0000313" key="10">
    <source>
        <dbReference type="EMBL" id="CAA0108922.1"/>
    </source>
</evidence>
<keyword evidence="7 8" id="KW-0472">Membrane</keyword>
<dbReference type="GO" id="GO:0015105">
    <property type="term" value="F:arsenite transmembrane transporter activity"/>
    <property type="evidence" value="ECO:0007669"/>
    <property type="project" value="InterPro"/>
</dbReference>
<proteinExistence type="inferred from homology"/>
<dbReference type="OrthoDB" id="9809303at2"/>
<organism evidence="10 11">
    <name type="scientific">BD1-7 clade bacterium</name>
    <dbReference type="NCBI Taxonomy" id="2029982"/>
    <lineage>
        <taxon>Bacteria</taxon>
        <taxon>Pseudomonadati</taxon>
        <taxon>Pseudomonadota</taxon>
        <taxon>Gammaproteobacteria</taxon>
        <taxon>Cellvibrionales</taxon>
        <taxon>Spongiibacteraceae</taxon>
        <taxon>BD1-7 clade</taxon>
    </lineage>
</organism>
<protein>
    <submittedName>
        <fullName evidence="10">Putative transporter</fullName>
    </submittedName>
</protein>
<dbReference type="EMBL" id="CACSII010000015">
    <property type="protein sequence ID" value="CAA0108922.1"/>
    <property type="molecule type" value="Genomic_DNA"/>
</dbReference>
<evidence type="ECO:0000256" key="4">
    <source>
        <dbReference type="ARBA" id="ARBA00022475"/>
    </source>
</evidence>
<keyword evidence="6 8" id="KW-1133">Transmembrane helix</keyword>
<keyword evidence="5 8" id="KW-0812">Transmembrane</keyword>
<evidence type="ECO:0000256" key="8">
    <source>
        <dbReference type="SAM" id="Phobius"/>
    </source>
</evidence>